<evidence type="ECO:0008006" key="3">
    <source>
        <dbReference type="Google" id="ProtNLM"/>
    </source>
</evidence>
<sequence length="319" mass="37491">MGYPIVIFSYNRPRHVQLTIESLAKNPLARESDLYICSDAPRTKADLALVMRCRRYFEQVQGFRSVEVMKFTENHNVKRAAKFMGDWMSQRHEAWISIEDDIIVHEDFLQFMNQALDAYREHPEVACVLGYAYDSIFEKVLLERNYQHDVLFTQAFYAFGWGTWANKWQSLDISMPEKNYFQGMGSYLEILRRSWSHLASHRVASKATSELWDVHFCYEMIRRNLVAVMPVRGYLQNIGYDGSGLHQYHFDSVFFQEVLQPKESINFIQDTHVSEPFHTAITLRVIGLWLRAFRGNLWLLIQSRLKGRVKQEEVLLAEG</sequence>
<protein>
    <recommendedName>
        <fullName evidence="3">Glycosyltransferase 2-like domain-containing protein</fullName>
    </recommendedName>
</protein>
<reference evidence="1 2" key="1">
    <citation type="submission" date="2020-03" db="EMBL/GenBank/DDBJ databases">
        <title>Spirochaetal bacteria isolated from arthropods constitute a novel genus Entomospira genus novum within the order Spirochaetales.</title>
        <authorList>
            <person name="Grana-Miraglia L."/>
            <person name="Sikutova S."/>
            <person name="Fingerle V."/>
            <person name="Sing A."/>
            <person name="Castillo-Ramirez S."/>
            <person name="Margos G."/>
            <person name="Rudolf I."/>
        </authorList>
    </citation>
    <scope>NUCLEOTIDE SEQUENCE [LARGE SCALE GENOMIC DNA]</scope>
    <source>
        <strain evidence="1 2">BR193</strain>
    </source>
</reference>
<gene>
    <name evidence="1" type="ORF">HCT14_02385</name>
</gene>
<accession>A0A968GBK0</accession>
<keyword evidence="2" id="KW-1185">Reference proteome</keyword>
<evidence type="ECO:0000313" key="1">
    <source>
        <dbReference type="EMBL" id="NIZ40361.1"/>
    </source>
</evidence>
<dbReference type="SUPFAM" id="SSF53448">
    <property type="entry name" value="Nucleotide-diphospho-sugar transferases"/>
    <property type="match status" value="1"/>
</dbReference>
<dbReference type="RefSeq" id="WP_167699962.1">
    <property type="nucleotide sequence ID" value="NZ_CP118174.1"/>
</dbReference>
<dbReference type="InterPro" id="IPR029044">
    <property type="entry name" value="Nucleotide-diphossugar_trans"/>
</dbReference>
<dbReference type="EMBL" id="JAATLJ010000001">
    <property type="protein sequence ID" value="NIZ40361.1"/>
    <property type="molecule type" value="Genomic_DNA"/>
</dbReference>
<dbReference type="Proteomes" id="UP000711995">
    <property type="component" value="Unassembled WGS sequence"/>
</dbReference>
<comment type="caution">
    <text evidence="1">The sequence shown here is derived from an EMBL/GenBank/DDBJ whole genome shotgun (WGS) entry which is preliminary data.</text>
</comment>
<organism evidence="1 2">
    <name type="scientific">Entomospira entomophila</name>
    <dbReference type="NCBI Taxonomy" id="2719988"/>
    <lineage>
        <taxon>Bacteria</taxon>
        <taxon>Pseudomonadati</taxon>
        <taxon>Spirochaetota</taxon>
        <taxon>Spirochaetia</taxon>
        <taxon>Spirochaetales</taxon>
        <taxon>Spirochaetaceae</taxon>
        <taxon>Entomospira</taxon>
    </lineage>
</organism>
<dbReference type="Gene3D" id="3.90.550.10">
    <property type="entry name" value="Spore Coat Polysaccharide Biosynthesis Protein SpsA, Chain A"/>
    <property type="match status" value="1"/>
</dbReference>
<name>A0A968GBK0_9SPIO</name>
<proteinExistence type="predicted"/>
<dbReference type="AlphaFoldDB" id="A0A968GBK0"/>
<evidence type="ECO:0000313" key="2">
    <source>
        <dbReference type="Proteomes" id="UP000711995"/>
    </source>
</evidence>